<evidence type="ECO:0000313" key="1">
    <source>
        <dbReference type="EMBL" id="CCD49054.1"/>
    </source>
</evidence>
<dbReference type="OrthoDB" id="5953249at2759"/>
<dbReference type="InParanoid" id="G2Y8X8"/>
<proteinExistence type="predicted"/>
<protein>
    <submittedName>
        <fullName evidence="1">Uncharacterized protein</fullName>
    </submittedName>
</protein>
<dbReference type="HOGENOM" id="CLU_1740235_0_0_1"/>
<sequence length="150" mass="17158">MLAPITAPPETNASKKALHLKDLNILRTGSCKTSEAYCQPCREDKVLQTLKQNFEFPSEVLLQMPQCNCQPFRADSPDTFRDYIVVSIDLGMSKEQTQLNDIGICTLDTRDLEISKQYPRSDTNKLLSTYIFELHCFKEISKRFRCGEAE</sequence>
<dbReference type="AlphaFoldDB" id="G2Y8X8"/>
<evidence type="ECO:0000313" key="2">
    <source>
        <dbReference type="Proteomes" id="UP000008177"/>
    </source>
</evidence>
<dbReference type="STRING" id="999810.G2Y8X8"/>
<reference evidence="2" key="1">
    <citation type="journal article" date="2011" name="PLoS Genet.">
        <title>Genomic analysis of the necrotrophic fungal pathogens Sclerotinia sclerotiorum and Botrytis cinerea.</title>
        <authorList>
            <person name="Amselem J."/>
            <person name="Cuomo C.A."/>
            <person name="van Kan J.A."/>
            <person name="Viaud M."/>
            <person name="Benito E.P."/>
            <person name="Couloux A."/>
            <person name="Coutinho P.M."/>
            <person name="de Vries R.P."/>
            <person name="Dyer P.S."/>
            <person name="Fillinger S."/>
            <person name="Fournier E."/>
            <person name="Gout L."/>
            <person name="Hahn M."/>
            <person name="Kohn L."/>
            <person name="Lapalu N."/>
            <person name="Plummer K.M."/>
            <person name="Pradier J.M."/>
            <person name="Quevillon E."/>
            <person name="Sharon A."/>
            <person name="Simon A."/>
            <person name="ten Have A."/>
            <person name="Tudzynski B."/>
            <person name="Tudzynski P."/>
            <person name="Wincker P."/>
            <person name="Andrew M."/>
            <person name="Anthouard V."/>
            <person name="Beever R.E."/>
            <person name="Beffa R."/>
            <person name="Benoit I."/>
            <person name="Bouzid O."/>
            <person name="Brault B."/>
            <person name="Chen Z."/>
            <person name="Choquer M."/>
            <person name="Collemare J."/>
            <person name="Cotton P."/>
            <person name="Danchin E.G."/>
            <person name="Da Silva C."/>
            <person name="Gautier A."/>
            <person name="Giraud C."/>
            <person name="Giraud T."/>
            <person name="Gonzalez C."/>
            <person name="Grossetete S."/>
            <person name="Guldener U."/>
            <person name="Henrissat B."/>
            <person name="Howlett B.J."/>
            <person name="Kodira C."/>
            <person name="Kretschmer M."/>
            <person name="Lappartient A."/>
            <person name="Leroch M."/>
            <person name="Levis C."/>
            <person name="Mauceli E."/>
            <person name="Neuveglise C."/>
            <person name="Oeser B."/>
            <person name="Pearson M."/>
            <person name="Poulain J."/>
            <person name="Poussereau N."/>
            <person name="Quesneville H."/>
            <person name="Rascle C."/>
            <person name="Schumacher J."/>
            <person name="Segurens B."/>
            <person name="Sexton A."/>
            <person name="Silva E."/>
            <person name="Sirven C."/>
            <person name="Soanes D.M."/>
            <person name="Talbot N.J."/>
            <person name="Templeton M."/>
            <person name="Yandava C."/>
            <person name="Yarden O."/>
            <person name="Zeng Q."/>
            <person name="Rollins J.A."/>
            <person name="Lebrun M.H."/>
            <person name="Dickman M."/>
        </authorList>
    </citation>
    <scope>NUCLEOTIDE SEQUENCE [LARGE SCALE GENOMIC DNA]</scope>
    <source>
        <strain evidence="2">T4</strain>
    </source>
</reference>
<accession>G2Y8X8</accession>
<gene>
    <name evidence="1" type="ORF">BofuT4_P029300.1</name>
</gene>
<dbReference type="Proteomes" id="UP000008177">
    <property type="component" value="Unplaced contigs"/>
</dbReference>
<organism evidence="1 2">
    <name type="scientific">Botryotinia fuckeliana (strain T4)</name>
    <name type="common">Noble rot fungus</name>
    <name type="synonym">Botrytis cinerea</name>
    <dbReference type="NCBI Taxonomy" id="999810"/>
    <lineage>
        <taxon>Eukaryota</taxon>
        <taxon>Fungi</taxon>
        <taxon>Dikarya</taxon>
        <taxon>Ascomycota</taxon>
        <taxon>Pezizomycotina</taxon>
        <taxon>Leotiomycetes</taxon>
        <taxon>Helotiales</taxon>
        <taxon>Sclerotiniaceae</taxon>
        <taxon>Botrytis</taxon>
    </lineage>
</organism>
<dbReference type="EMBL" id="FQ790300">
    <property type="protein sequence ID" value="CCD49054.1"/>
    <property type="molecule type" value="Genomic_DNA"/>
</dbReference>
<name>G2Y8X8_BOTF4</name>